<proteinExistence type="predicted"/>
<dbReference type="Gene3D" id="2.40.160.210">
    <property type="entry name" value="Acyl-CoA thioesterase, double hotdog domain"/>
    <property type="match status" value="1"/>
</dbReference>
<dbReference type="SUPFAM" id="SSF54637">
    <property type="entry name" value="Thioesterase/thiol ester dehydrase-isomerase"/>
    <property type="match status" value="1"/>
</dbReference>
<dbReference type="InterPro" id="IPR029069">
    <property type="entry name" value="HotDog_dom_sf"/>
</dbReference>
<evidence type="ECO:0000313" key="2">
    <source>
        <dbReference type="EMBL" id="KAB7754590.1"/>
    </source>
</evidence>
<protein>
    <recommendedName>
        <fullName evidence="1">Acyl-CoA thioesterase-like N-terminal HotDog domain-containing protein</fullName>
    </recommendedName>
</protein>
<evidence type="ECO:0000313" key="3">
    <source>
        <dbReference type="Proteomes" id="UP000325690"/>
    </source>
</evidence>
<dbReference type="Pfam" id="PF13622">
    <property type="entry name" value="4HBT_3"/>
    <property type="match status" value="1"/>
</dbReference>
<reference evidence="2 3" key="1">
    <citation type="submission" date="2012-10" db="EMBL/GenBank/DDBJ databases">
        <title>The draft sequence of the Mycobacterium pheli genome.</title>
        <authorList>
            <person name="Pettersson B.M.F."/>
            <person name="Das S."/>
            <person name="Dasgupta S."/>
            <person name="Bhattacharya A."/>
            <person name="Kirsebom L.A."/>
        </authorList>
    </citation>
    <scope>NUCLEOTIDE SEQUENCE [LARGE SCALE GENOMIC DNA]</scope>
    <source>
        <strain evidence="2 3">CCUG 21000</strain>
    </source>
</reference>
<feature type="domain" description="Acyl-CoA thioesterase-like N-terminal HotDog" evidence="1">
    <location>
        <begin position="24"/>
        <end position="105"/>
    </location>
</feature>
<gene>
    <name evidence="2" type="ORF">MPHL21000_15690</name>
</gene>
<sequence length="272" mass="28656">MVTAQTAFFTPDGDLFVPHPVARGPWGRTISGTFVGGLLGHATEAAAGDPEFVPARFTVDLCRPVGLDVPVRVHTTVLRESRRLNLVDAVLTQDGAFAARSTTLFLRRGEQPADEVYTAPVSMPAMPEIPDPIPDKLATVVWTYGREDHIPTPGAGLTAWEHSGPKHVWIHDFRPVVAGTELTPFVRAALAGDIVSSLANFGPSGLQWINADYTLSLSRLPDGPLIGMAATAHFSDAGVATGSATVVDRLGPIGSGQASALANPGFAPPPRM</sequence>
<dbReference type="AlphaFoldDB" id="A0A5N5V286"/>
<organism evidence="2 3">
    <name type="scientific">Mycolicibacterium phlei DSM 43239 = CCUG 21000</name>
    <dbReference type="NCBI Taxonomy" id="1226750"/>
    <lineage>
        <taxon>Bacteria</taxon>
        <taxon>Bacillati</taxon>
        <taxon>Actinomycetota</taxon>
        <taxon>Actinomycetes</taxon>
        <taxon>Mycobacteriales</taxon>
        <taxon>Mycobacteriaceae</taxon>
        <taxon>Mycolicibacterium</taxon>
    </lineage>
</organism>
<dbReference type="InterPro" id="IPR042171">
    <property type="entry name" value="Acyl-CoA_hotdog"/>
</dbReference>
<dbReference type="EMBL" id="ANBP01000023">
    <property type="protein sequence ID" value="KAB7754590.1"/>
    <property type="molecule type" value="Genomic_DNA"/>
</dbReference>
<dbReference type="GeneID" id="74300447"/>
<dbReference type="Proteomes" id="UP000325690">
    <property type="component" value="Unassembled WGS sequence"/>
</dbReference>
<comment type="caution">
    <text evidence="2">The sequence shown here is derived from an EMBL/GenBank/DDBJ whole genome shotgun (WGS) entry which is preliminary data.</text>
</comment>
<accession>A0A5N5V286</accession>
<evidence type="ECO:0000259" key="1">
    <source>
        <dbReference type="Pfam" id="PF13622"/>
    </source>
</evidence>
<name>A0A5N5V286_MYCPH</name>
<dbReference type="InterPro" id="IPR049449">
    <property type="entry name" value="TesB_ACOT8-like_N"/>
</dbReference>
<dbReference type="RefSeq" id="WP_061483073.1">
    <property type="nucleotide sequence ID" value="NZ_ANBO01000012.1"/>
</dbReference>
<keyword evidence="3" id="KW-1185">Reference proteome</keyword>